<protein>
    <submittedName>
        <fullName evidence="4">Mucin-2</fullName>
    </submittedName>
</protein>
<dbReference type="Pfam" id="PF00094">
    <property type="entry name" value="VWD"/>
    <property type="match status" value="2"/>
</dbReference>
<reference evidence="4" key="1">
    <citation type="journal article" date="2023" name="Front. Mar. Sci.">
        <title>A new Merluccius polli reference genome to investigate the effects of global change in West African waters.</title>
        <authorList>
            <person name="Mateo J.L."/>
            <person name="Blanco-Fernandez C."/>
            <person name="Garcia-Vazquez E."/>
            <person name="Machado-Schiaffino G."/>
        </authorList>
    </citation>
    <scope>NUCLEOTIDE SEQUENCE</scope>
    <source>
        <strain evidence="4">C29</strain>
        <tissue evidence="4">Fin</tissue>
    </source>
</reference>
<dbReference type="InterPro" id="IPR036084">
    <property type="entry name" value="Ser_inhib-like_sf"/>
</dbReference>
<dbReference type="InterPro" id="IPR002919">
    <property type="entry name" value="TIL_dom"/>
</dbReference>
<dbReference type="Pfam" id="PF08742">
    <property type="entry name" value="C8"/>
    <property type="match status" value="2"/>
</dbReference>
<evidence type="ECO:0000256" key="1">
    <source>
        <dbReference type="ARBA" id="ARBA00023157"/>
    </source>
</evidence>
<evidence type="ECO:0000259" key="3">
    <source>
        <dbReference type="PROSITE" id="PS51233"/>
    </source>
</evidence>
<dbReference type="Gene3D" id="2.10.25.10">
    <property type="entry name" value="Laminin"/>
    <property type="match status" value="2"/>
</dbReference>
<dbReference type="AlphaFoldDB" id="A0AA47ML43"/>
<dbReference type="Pfam" id="PF25962">
    <property type="entry name" value="TIL_OTOGL_Mucin"/>
    <property type="match status" value="1"/>
</dbReference>
<name>A0AA47ML43_MERPO</name>
<dbReference type="InterPro" id="IPR014853">
    <property type="entry name" value="VWF/SSPO/ZAN-like_Cys-rich_dom"/>
</dbReference>
<dbReference type="PANTHER" id="PTHR11339">
    <property type="entry name" value="EXTRACELLULAR MATRIX GLYCOPROTEIN RELATED"/>
    <property type="match status" value="1"/>
</dbReference>
<dbReference type="FunFam" id="2.10.25.10:FF:000674">
    <property type="entry name" value="Mucin-2"/>
    <property type="match status" value="1"/>
</dbReference>
<dbReference type="InterPro" id="IPR001846">
    <property type="entry name" value="VWF_type-D"/>
</dbReference>
<dbReference type="EMBL" id="JAOPHQ010003710">
    <property type="protein sequence ID" value="KAK0142084.1"/>
    <property type="molecule type" value="Genomic_DNA"/>
</dbReference>
<dbReference type="SMART" id="SM00216">
    <property type="entry name" value="VWD"/>
    <property type="match status" value="2"/>
</dbReference>
<sequence length="932" mass="105055">MQDDASPKFTILVHLVPCVSHELDTCLRSVKVLLNNDRNNILAFSADGKVSHNMQIISLPYHTGDINIFQASSFHILLQTRFGLQIQVQHVPVLQVYLTLEQSYKTKTRGLCGNYNMVLSDDMKTPQGMVEGTASSFGNSWKSNPTCQDRKERLDNPCSLSLENERYAEHWCSLLTSPNSTFTKCHAMIDPEMYHKRCIYATCNCEKTEACMCAVFSSYARACAVKGVFLSDWRVNVCDKYTTGCPKSQTFSYKLQRCKWTCKELNLEQHGCTSDFLPVDGCSCPEGMYLDDKGACVPVAKCPCYHNGVHIKPGKSMSIKEQHWLVYSTECESGCQCPNGLLDDGQGHCVKEHECPCQHDGYFYVPGSQIPDHTCKMGKWECTKKKCPGTCIIYGSGHYSTFDQKKYGFTGQCAYMAVQNKCGNKTVEDTFRVITENIPCGTTGTTCSKSVRIQLGRAEIKLAKGTYEVFDLAEGPEIKYTIRNVGLYLVVEASLGLAVLWDRKTTIRILLEPQHSAGVCGLCGDFDGDIQNDFTTQGQMVVSSPLEFANSWKASSTCPDAEGSINSCAMQPHRQSWAQLQCGIIMKTFQECHKKLNPAPFYDNCVRDSCACDSGGDCECFCTAVAAYAQACNEVGVCVAWRTPEICRKYTLAYSTLGKTQSLITSCFTHLAVFCDYYNDGEICQWHYKPCHTPCYETCRNPHACNTSIPNLEGCYPVCPENKPIFDEDKNICVDICDGCLYNGTYYNEYDVIYNVTDNLGMKYINYNHANSNTHNYYSVVTNCTTQYNCRNTNSGCPDNNYYTSNNNDKESDGCNNHHFTTYSHCLLNNYIYNNTNCTTQYNCRNTNPGCPNNNYYYTSNNDDKESDCCNNHHFTTYSHCLLNNYINNNTNCTIQYNCRNTNPGCLDNNYYTSNNNDKEYHTYTNYTIVFN</sequence>
<evidence type="ECO:0000313" key="4">
    <source>
        <dbReference type="EMBL" id="KAK0142084.1"/>
    </source>
</evidence>
<keyword evidence="1" id="KW-1015">Disulfide bond</keyword>
<dbReference type="InterPro" id="IPR058753">
    <property type="entry name" value="TIL_OTOGL_Mucin"/>
</dbReference>
<comment type="caution">
    <text evidence="4">The sequence shown here is derived from an EMBL/GenBank/DDBJ whole genome shotgun (WGS) entry which is preliminary data.</text>
</comment>
<gene>
    <name evidence="4" type="primary">Muc2_0</name>
    <name evidence="4" type="ORF">N1851_020230</name>
</gene>
<dbReference type="PANTHER" id="PTHR11339:SF371">
    <property type="entry name" value="MUCIN-2"/>
    <property type="match status" value="1"/>
</dbReference>
<dbReference type="GO" id="GO:0031012">
    <property type="term" value="C:extracellular matrix"/>
    <property type="evidence" value="ECO:0007669"/>
    <property type="project" value="TreeGrafter"/>
</dbReference>
<dbReference type="SMART" id="SM00832">
    <property type="entry name" value="C8"/>
    <property type="match status" value="2"/>
</dbReference>
<dbReference type="Proteomes" id="UP001174136">
    <property type="component" value="Unassembled WGS sequence"/>
</dbReference>
<dbReference type="GO" id="GO:0005615">
    <property type="term" value="C:extracellular space"/>
    <property type="evidence" value="ECO:0007669"/>
    <property type="project" value="TreeGrafter"/>
</dbReference>
<feature type="domain" description="VWFD" evidence="3">
    <location>
        <begin position="1"/>
        <end position="148"/>
    </location>
</feature>
<keyword evidence="5" id="KW-1185">Reference proteome</keyword>
<dbReference type="SUPFAM" id="SSF57567">
    <property type="entry name" value="Serine protease inhibitors"/>
    <property type="match status" value="2"/>
</dbReference>
<dbReference type="Pfam" id="PF01826">
    <property type="entry name" value="TIL"/>
    <property type="match status" value="1"/>
</dbReference>
<proteinExistence type="predicted"/>
<evidence type="ECO:0000313" key="5">
    <source>
        <dbReference type="Proteomes" id="UP001174136"/>
    </source>
</evidence>
<feature type="domain" description="VWFD" evidence="3">
    <location>
        <begin position="389"/>
        <end position="559"/>
    </location>
</feature>
<dbReference type="PROSITE" id="PS51233">
    <property type="entry name" value="VWFD"/>
    <property type="match status" value="2"/>
</dbReference>
<keyword evidence="2" id="KW-0325">Glycoprotein</keyword>
<dbReference type="InterPro" id="IPR050780">
    <property type="entry name" value="Mucin_vWF_Thrombospondin_sf"/>
</dbReference>
<dbReference type="CDD" id="cd19941">
    <property type="entry name" value="TIL"/>
    <property type="match status" value="2"/>
</dbReference>
<organism evidence="4 5">
    <name type="scientific">Merluccius polli</name>
    <name type="common">Benguela hake</name>
    <name type="synonym">Merluccius cadenati</name>
    <dbReference type="NCBI Taxonomy" id="89951"/>
    <lineage>
        <taxon>Eukaryota</taxon>
        <taxon>Metazoa</taxon>
        <taxon>Chordata</taxon>
        <taxon>Craniata</taxon>
        <taxon>Vertebrata</taxon>
        <taxon>Euteleostomi</taxon>
        <taxon>Actinopterygii</taxon>
        <taxon>Neopterygii</taxon>
        <taxon>Teleostei</taxon>
        <taxon>Neoteleostei</taxon>
        <taxon>Acanthomorphata</taxon>
        <taxon>Zeiogadaria</taxon>
        <taxon>Gadariae</taxon>
        <taxon>Gadiformes</taxon>
        <taxon>Gadoidei</taxon>
        <taxon>Merlucciidae</taxon>
        <taxon>Merluccius</taxon>
    </lineage>
</organism>
<evidence type="ECO:0000256" key="2">
    <source>
        <dbReference type="ARBA" id="ARBA00023180"/>
    </source>
</evidence>
<accession>A0AA47ML43</accession>